<evidence type="ECO:0000256" key="3">
    <source>
        <dbReference type="ARBA" id="ARBA00022692"/>
    </source>
</evidence>
<dbReference type="Pfam" id="PF21370">
    <property type="entry name" value="PAS_GdpP"/>
    <property type="match status" value="1"/>
</dbReference>
<dbReference type="InterPro" id="IPR051319">
    <property type="entry name" value="Oligoribo/pAp-PDE_c-di-AMP_PDE"/>
</dbReference>
<evidence type="ECO:0000256" key="4">
    <source>
        <dbReference type="ARBA" id="ARBA00022989"/>
    </source>
</evidence>
<dbReference type="Proteomes" id="UP000677436">
    <property type="component" value="Chromosome"/>
</dbReference>
<feature type="binding site" evidence="7">
    <location>
        <position position="348"/>
    </location>
    <ligand>
        <name>Mn(2+)</name>
        <dbReference type="ChEBI" id="CHEBI:29035"/>
        <label>1</label>
    </ligand>
</feature>
<evidence type="ECO:0000259" key="9">
    <source>
        <dbReference type="PROSITE" id="PS50887"/>
    </source>
</evidence>
<keyword evidence="7" id="KW-0479">Metal-binding</keyword>
<evidence type="ECO:0000313" key="11">
    <source>
        <dbReference type="Proteomes" id="UP000677436"/>
    </source>
</evidence>
<evidence type="ECO:0000256" key="1">
    <source>
        <dbReference type="ARBA" id="ARBA00004651"/>
    </source>
</evidence>
<dbReference type="FunFam" id="3.90.1640.10:FF:000002">
    <property type="entry name" value="Cyclic-di-AMP phosphodiesterase"/>
    <property type="match status" value="1"/>
</dbReference>
<feature type="transmembrane region" description="Helical" evidence="8">
    <location>
        <begin position="37"/>
        <end position="53"/>
    </location>
</feature>
<name>A0A8D5UHJ4_9BACL</name>
<dbReference type="SUPFAM" id="SSF55785">
    <property type="entry name" value="PYP-like sensor domain (PAS domain)"/>
    <property type="match status" value="1"/>
</dbReference>
<dbReference type="GO" id="GO:0016787">
    <property type="term" value="F:hydrolase activity"/>
    <property type="evidence" value="ECO:0007669"/>
    <property type="project" value="UniProtKB-UniRule"/>
</dbReference>
<keyword evidence="2 6" id="KW-1003">Cell membrane</keyword>
<dbReference type="Gene3D" id="3.30.450.20">
    <property type="entry name" value="PAS domain"/>
    <property type="match status" value="1"/>
</dbReference>
<dbReference type="PANTHER" id="PTHR47618:SF2">
    <property type="entry name" value="CYCLIC-DI-AMP PHOSPHODIESTERASE GDPP"/>
    <property type="match status" value="1"/>
</dbReference>
<dbReference type="InterPro" id="IPR014528">
    <property type="entry name" value="GdpP/PdeA"/>
</dbReference>
<evidence type="ECO:0000256" key="8">
    <source>
        <dbReference type="SAM" id="Phobius"/>
    </source>
</evidence>
<gene>
    <name evidence="10" type="ORF">JIR001_31730</name>
</gene>
<dbReference type="KEGG" id="pabs:JIR001_31730"/>
<feature type="binding site" evidence="7">
    <location>
        <position position="419"/>
    </location>
    <ligand>
        <name>Mn(2+)</name>
        <dbReference type="ChEBI" id="CHEBI:29035"/>
        <label>2</label>
    </ligand>
</feature>
<comment type="cofactor">
    <cofactor evidence="7">
        <name>Mn(2+)</name>
        <dbReference type="ChEBI" id="CHEBI:29035"/>
    </cofactor>
    <text evidence="7">For phosphodiesterase activity, probably binds 2 Mn(2+) per subunit.</text>
</comment>
<dbReference type="GO" id="GO:0003676">
    <property type="term" value="F:nucleic acid binding"/>
    <property type="evidence" value="ECO:0007669"/>
    <property type="project" value="UniProtKB-UniRule"/>
</dbReference>
<dbReference type="Gene3D" id="3.90.1640.10">
    <property type="entry name" value="inorganic pyrophosphatase (n-terminal core)"/>
    <property type="match status" value="1"/>
</dbReference>
<reference evidence="10" key="1">
    <citation type="journal article" date="2013" name="Int. J. Syst. Evol. Microbiol.">
        <title>Polycladomyces abyssicola gen. nov., sp. nov., a thermophilic filamentous bacterium isolated from hemipelagic sediment.</title>
        <authorList>
            <person name="Tsubouchi T."/>
            <person name="Shimane Y."/>
            <person name="Mori K."/>
            <person name="Usui K."/>
            <person name="Hiraki T."/>
            <person name="Tame A."/>
            <person name="Uematsu K."/>
            <person name="Maruyama T."/>
            <person name="Hatada Y."/>
        </authorList>
    </citation>
    <scope>NUCLEOTIDE SEQUENCE</scope>
    <source>
        <strain evidence="10">JIR-001</strain>
    </source>
</reference>
<dbReference type="PROSITE" id="PS50887">
    <property type="entry name" value="GGDEF"/>
    <property type="match status" value="1"/>
</dbReference>
<feature type="binding site" evidence="7">
    <location>
        <position position="498"/>
    </location>
    <ligand>
        <name>Mn(2+)</name>
        <dbReference type="ChEBI" id="CHEBI:29035"/>
        <label>2</label>
    </ligand>
</feature>
<dbReference type="Pfam" id="PF01368">
    <property type="entry name" value="DHH"/>
    <property type="match status" value="1"/>
</dbReference>
<sequence length="657" mass="75062">MPKFITQRWHGLHMVLSMCFSLILIALLSIYRWEYGVMGLTLFFFIALMLVRAERVFRQEFSQYVLTLSKRVKGATQEAIDHLPVGILLYDRERRIEWHNPFVRHMIQKEELIGTSLDELLPVLKSAEKKEEEPFTVEIGDRTFEVIHRRKERLYYFRDVTELARLQERYEQERVVIGLMHLDNFDEAGQGMNDQERTLLLTEVTGAISRWALKHDISLRRYDTDRFLLILEQRGLNQLMKSRFDILDEVREKTRQNKIPITLSIGLAVTGDTMIERTQNAQAALDIALARGGDQAAVHNGERIVFFGGKTNAVEKRTRVRARVISHALGNLIRDSERVLIMGHTEPDMDALGAAIGVLRAVRQNDRTGYIVLDEDDHNPGIERLLEAIEKHDYLRERIVTPERALQMVNDTTLVILVDTHKPSLAIEPRLLDRAERVVVIDHHRRGEEFVRDPVLVYLEPYASSTCELVTELLQYQKDRTVMDTLEATALFAGIVVDTKSFAFRSGSRTFEAASFLRQHGADLAMVQTLLKEDLDRFVKRAEIVKNTEVVYDKIAIATGEEGERYDQILIAQSADTLLNMHGIRAAFVVCERDDGKVAISARSQGDINVQVVMEEMGGGGHLTNAAVQLENVTISEARERLLKILEKVHEEGSDAE</sequence>
<dbReference type="InterPro" id="IPR029787">
    <property type="entry name" value="Nucleotide_cyclase"/>
</dbReference>
<dbReference type="SUPFAM" id="SSF55073">
    <property type="entry name" value="Nucleotide cyclase"/>
    <property type="match status" value="1"/>
</dbReference>
<evidence type="ECO:0000256" key="7">
    <source>
        <dbReference type="PIRSR" id="PIRSR026583-50"/>
    </source>
</evidence>
<dbReference type="Gene3D" id="3.10.310.30">
    <property type="match status" value="1"/>
</dbReference>
<protein>
    <recommendedName>
        <fullName evidence="6">Cyclic-di-AMP phosphodiesterase</fullName>
        <ecNumber evidence="6">3.1.4.-</ecNumber>
    </recommendedName>
</protein>
<feature type="transmembrane region" description="Helical" evidence="8">
    <location>
        <begin position="12"/>
        <end position="31"/>
    </location>
</feature>
<dbReference type="GO" id="GO:0046872">
    <property type="term" value="F:metal ion binding"/>
    <property type="evidence" value="ECO:0007669"/>
    <property type="project" value="UniProtKB-KW"/>
</dbReference>
<keyword evidence="7" id="KW-0464">Manganese</keyword>
<dbReference type="InterPro" id="IPR001667">
    <property type="entry name" value="DDH_dom"/>
</dbReference>
<feature type="binding site" evidence="7">
    <location>
        <position position="350"/>
    </location>
    <ligand>
        <name>Mn(2+)</name>
        <dbReference type="ChEBI" id="CHEBI:29035"/>
        <label>2</label>
    </ligand>
</feature>
<evidence type="ECO:0000256" key="5">
    <source>
        <dbReference type="ARBA" id="ARBA00023136"/>
    </source>
</evidence>
<organism evidence="10 11">
    <name type="scientific">Polycladomyces abyssicola</name>
    <dbReference type="NCBI Taxonomy" id="1125966"/>
    <lineage>
        <taxon>Bacteria</taxon>
        <taxon>Bacillati</taxon>
        <taxon>Bacillota</taxon>
        <taxon>Bacilli</taxon>
        <taxon>Bacillales</taxon>
        <taxon>Thermoactinomycetaceae</taxon>
        <taxon>Polycladomyces</taxon>
    </lineage>
</organism>
<keyword evidence="4 8" id="KW-1133">Transmembrane helix</keyword>
<dbReference type="InterPro" id="IPR000160">
    <property type="entry name" value="GGDEF_dom"/>
</dbReference>
<dbReference type="InterPro" id="IPR003156">
    <property type="entry name" value="DHHA1_dom"/>
</dbReference>
<feature type="binding site" evidence="7">
    <location>
        <position position="344"/>
    </location>
    <ligand>
        <name>Mn(2+)</name>
        <dbReference type="ChEBI" id="CHEBI:29035"/>
        <label>1</label>
    </ligand>
</feature>
<proteinExistence type="inferred from homology"/>
<dbReference type="EC" id="3.1.4.-" evidence="6"/>
<feature type="domain" description="GGDEF" evidence="9">
    <location>
        <begin position="173"/>
        <end position="301"/>
    </location>
</feature>
<keyword evidence="3 8" id="KW-0812">Transmembrane</keyword>
<dbReference type="Gene3D" id="3.30.70.270">
    <property type="match status" value="1"/>
</dbReference>
<dbReference type="SMART" id="SM00267">
    <property type="entry name" value="GGDEF"/>
    <property type="match status" value="1"/>
</dbReference>
<evidence type="ECO:0000256" key="6">
    <source>
        <dbReference type="PIRNR" id="PIRNR026583"/>
    </source>
</evidence>
<reference evidence="10" key="2">
    <citation type="journal article" date="2021" name="Microbiol. Resour. Announc.">
        <title>Complete Genome Sequence of Polycladomyces abyssicola JIR-001T, Isolated from Hemipelagic Sediment in Deep Seawater.</title>
        <authorList>
            <person name="Tsubouchi T."/>
            <person name="Kaneko Y."/>
        </authorList>
    </citation>
    <scope>NUCLEOTIDE SEQUENCE</scope>
    <source>
        <strain evidence="10">JIR-001</strain>
    </source>
</reference>
<dbReference type="InterPro" id="IPR049553">
    <property type="entry name" value="GdpP-like_PAS"/>
</dbReference>
<dbReference type="EMBL" id="AP024601">
    <property type="protein sequence ID" value="BCU83390.1"/>
    <property type="molecule type" value="Genomic_DNA"/>
</dbReference>
<keyword evidence="11" id="KW-1185">Reference proteome</keyword>
<dbReference type="InterPro" id="IPR043128">
    <property type="entry name" value="Rev_trsase/Diguanyl_cyclase"/>
</dbReference>
<evidence type="ECO:0000313" key="10">
    <source>
        <dbReference type="EMBL" id="BCU83390.1"/>
    </source>
</evidence>
<feature type="binding site" evidence="7">
    <location>
        <position position="443"/>
    </location>
    <ligand>
        <name>Mn(2+)</name>
        <dbReference type="ChEBI" id="CHEBI:29035"/>
        <label>2</label>
    </ligand>
</feature>
<keyword evidence="5 6" id="KW-0472">Membrane</keyword>
<dbReference type="AlphaFoldDB" id="A0A8D5UHJ4"/>
<dbReference type="SUPFAM" id="SSF64182">
    <property type="entry name" value="DHH phosphoesterases"/>
    <property type="match status" value="1"/>
</dbReference>
<comment type="subcellular location">
    <subcellularLocation>
        <location evidence="1">Cell membrane</location>
        <topology evidence="1">Multi-pass membrane protein</topology>
    </subcellularLocation>
</comment>
<dbReference type="Pfam" id="PF24898">
    <property type="entry name" value="GGDEF_GdpP"/>
    <property type="match status" value="1"/>
</dbReference>
<dbReference type="InterPro" id="IPR038763">
    <property type="entry name" value="DHH_sf"/>
</dbReference>
<evidence type="ECO:0000256" key="2">
    <source>
        <dbReference type="ARBA" id="ARBA00022475"/>
    </source>
</evidence>
<comment type="catalytic activity">
    <reaction evidence="6">
        <text>3',3'-c-di-AMP + H2O = 5'-O-phosphonoadenylyl-(3'-&gt;5')-adenosine + H(+)</text>
        <dbReference type="Rhea" id="RHEA:54420"/>
        <dbReference type="ChEBI" id="CHEBI:15377"/>
        <dbReference type="ChEBI" id="CHEBI:15378"/>
        <dbReference type="ChEBI" id="CHEBI:71500"/>
        <dbReference type="ChEBI" id="CHEBI:138171"/>
    </reaction>
</comment>
<dbReference type="GO" id="GO:0005886">
    <property type="term" value="C:plasma membrane"/>
    <property type="evidence" value="ECO:0007669"/>
    <property type="project" value="UniProtKB-SubCell"/>
</dbReference>
<dbReference type="PIRSF" id="PIRSF026583">
    <property type="entry name" value="YybT"/>
    <property type="match status" value="1"/>
</dbReference>
<dbReference type="RefSeq" id="WP_212773611.1">
    <property type="nucleotide sequence ID" value="NZ_AP024601.1"/>
</dbReference>
<dbReference type="InterPro" id="IPR035965">
    <property type="entry name" value="PAS-like_dom_sf"/>
</dbReference>
<dbReference type="Pfam" id="PF02272">
    <property type="entry name" value="DHHA1"/>
    <property type="match status" value="1"/>
</dbReference>
<accession>A0A8D5UHJ4</accession>
<comment type="function">
    <text evidence="6">Has phosphodiesterase (PDE) activity against cyclic-di-AMP (c-di-AMP).</text>
</comment>
<comment type="similarity">
    <text evidence="6">Belongs to the GdpP/PdeA phosphodiesterase family.</text>
</comment>
<dbReference type="PANTHER" id="PTHR47618">
    <property type="entry name" value="BIFUNCTIONAL OLIGORIBONUCLEASE AND PAP PHOSPHATASE NRNA"/>
    <property type="match status" value="1"/>
</dbReference>
<feature type="binding site" evidence="7">
    <location>
        <position position="419"/>
    </location>
    <ligand>
        <name>Mn(2+)</name>
        <dbReference type="ChEBI" id="CHEBI:29035"/>
        <label>1</label>
    </ligand>
</feature>
<keyword evidence="6" id="KW-0378">Hydrolase</keyword>